<dbReference type="InterPro" id="IPR029044">
    <property type="entry name" value="Nucleotide-diphossugar_trans"/>
</dbReference>
<name>A0A1H5SQ56_9BACT</name>
<dbReference type="AlphaFoldDB" id="A0A1H5SQ56"/>
<dbReference type="Gene3D" id="3.90.550.10">
    <property type="entry name" value="Spore Coat Polysaccharide Biosynthesis Protein SpsA, Chain A"/>
    <property type="match status" value="1"/>
</dbReference>
<dbReference type="InterPro" id="IPR001173">
    <property type="entry name" value="Glyco_trans_2-like"/>
</dbReference>
<dbReference type="Pfam" id="PF00535">
    <property type="entry name" value="Glycos_transf_2"/>
    <property type="match status" value="1"/>
</dbReference>
<dbReference type="PANTHER" id="PTHR10859:SF91">
    <property type="entry name" value="DOLICHYL-PHOSPHATE BETA-GLUCOSYLTRANSFERASE"/>
    <property type="match status" value="1"/>
</dbReference>
<dbReference type="Proteomes" id="UP000236728">
    <property type="component" value="Unassembled WGS sequence"/>
</dbReference>
<dbReference type="GO" id="GO:0016740">
    <property type="term" value="F:transferase activity"/>
    <property type="evidence" value="ECO:0007669"/>
    <property type="project" value="UniProtKB-KW"/>
</dbReference>
<organism evidence="2 3">
    <name type="scientific">Bryocella elongata</name>
    <dbReference type="NCBI Taxonomy" id="863522"/>
    <lineage>
        <taxon>Bacteria</taxon>
        <taxon>Pseudomonadati</taxon>
        <taxon>Acidobacteriota</taxon>
        <taxon>Terriglobia</taxon>
        <taxon>Terriglobales</taxon>
        <taxon>Acidobacteriaceae</taxon>
        <taxon>Bryocella</taxon>
    </lineage>
</organism>
<keyword evidence="2" id="KW-0808">Transferase</keyword>
<evidence type="ECO:0000259" key="1">
    <source>
        <dbReference type="Pfam" id="PF00535"/>
    </source>
</evidence>
<dbReference type="SUPFAM" id="SSF53448">
    <property type="entry name" value="Nucleotide-diphospho-sugar transferases"/>
    <property type="match status" value="1"/>
</dbReference>
<reference evidence="2 3" key="1">
    <citation type="submission" date="2016-10" db="EMBL/GenBank/DDBJ databases">
        <authorList>
            <person name="de Groot N.N."/>
        </authorList>
    </citation>
    <scope>NUCLEOTIDE SEQUENCE [LARGE SCALE GENOMIC DNA]</scope>
    <source>
        <strain evidence="2 3">DSM 22489</strain>
    </source>
</reference>
<proteinExistence type="predicted"/>
<dbReference type="PANTHER" id="PTHR10859">
    <property type="entry name" value="GLYCOSYL TRANSFERASE"/>
    <property type="match status" value="1"/>
</dbReference>
<dbReference type="OrthoDB" id="9810303at2"/>
<accession>A0A1H5SQ56</accession>
<gene>
    <name evidence="2" type="ORF">SAMN05421819_0312</name>
</gene>
<protein>
    <submittedName>
        <fullName evidence="2">Glycosyltransferase involved in cell wall bisynthesis</fullName>
    </submittedName>
</protein>
<sequence length="254" mass="28799">MPNSIVLVVPCYNEAKRLDVKAFTGFLQAHSEVRMVFVDDGSKDNTLAVLGRLAAEFPEVVFVTSMPQNGGKAAAVRHGMQFALELPGAEIIGYWDADLATPLDAAPEMAKEFDRGPQIAVVMGARVRLLGRDIRRKALRHYLGRIFATAVSTMLDLPIYDSQCGAKLFRVNPELRSMLEQPFLSRWIFDVEILYRLMVRDPQGSRGLEQRLVEYPLASWRDVDGSKVKSNDFFKAALELFTIHRFYYRQRPRS</sequence>
<dbReference type="RefSeq" id="WP_103931262.1">
    <property type="nucleotide sequence ID" value="NZ_FNVA01000001.1"/>
</dbReference>
<feature type="domain" description="Glycosyltransferase 2-like" evidence="1">
    <location>
        <begin position="7"/>
        <end position="171"/>
    </location>
</feature>
<dbReference type="EMBL" id="FNVA01000001">
    <property type="protein sequence ID" value="SEF52762.1"/>
    <property type="molecule type" value="Genomic_DNA"/>
</dbReference>
<evidence type="ECO:0000313" key="3">
    <source>
        <dbReference type="Proteomes" id="UP000236728"/>
    </source>
</evidence>
<evidence type="ECO:0000313" key="2">
    <source>
        <dbReference type="EMBL" id="SEF52762.1"/>
    </source>
</evidence>
<keyword evidence="3" id="KW-1185">Reference proteome</keyword>
<dbReference type="GO" id="GO:0006487">
    <property type="term" value="P:protein N-linked glycosylation"/>
    <property type="evidence" value="ECO:0007669"/>
    <property type="project" value="TreeGrafter"/>
</dbReference>